<protein>
    <recommendedName>
        <fullName evidence="6">G-protein coupled receptors family 1 profile domain-containing protein</fullName>
    </recommendedName>
</protein>
<comment type="subcellular location">
    <subcellularLocation>
        <location evidence="1">Membrane</location>
    </subcellularLocation>
</comment>
<keyword evidence="4 5" id="KW-0472">Membrane</keyword>
<keyword evidence="8" id="KW-1185">Reference proteome</keyword>
<keyword evidence="2 5" id="KW-0812">Transmembrane</keyword>
<dbReference type="InterPro" id="IPR017452">
    <property type="entry name" value="GPCR_Rhodpsn_7TM"/>
</dbReference>
<name>A0A2T7NJT4_POMCA</name>
<dbReference type="EMBL" id="PZQS01000012">
    <property type="protein sequence ID" value="PVD21418.1"/>
    <property type="molecule type" value="Genomic_DNA"/>
</dbReference>
<dbReference type="PANTHER" id="PTHR22751">
    <property type="entry name" value="G-PROTEIN COUPLED RECEPTOR-RELATED"/>
    <property type="match status" value="1"/>
</dbReference>
<dbReference type="Proteomes" id="UP000245119">
    <property type="component" value="Linkage Group LG12"/>
</dbReference>
<dbReference type="SUPFAM" id="SSF81321">
    <property type="entry name" value="Family A G protein-coupled receptor-like"/>
    <property type="match status" value="1"/>
</dbReference>
<dbReference type="AlphaFoldDB" id="A0A2T7NJT4"/>
<evidence type="ECO:0000256" key="2">
    <source>
        <dbReference type="ARBA" id="ARBA00022692"/>
    </source>
</evidence>
<keyword evidence="3 5" id="KW-1133">Transmembrane helix</keyword>
<proteinExistence type="predicted"/>
<feature type="transmembrane region" description="Helical" evidence="5">
    <location>
        <begin position="86"/>
        <end position="116"/>
    </location>
</feature>
<dbReference type="GO" id="GO:0016020">
    <property type="term" value="C:membrane"/>
    <property type="evidence" value="ECO:0007669"/>
    <property type="project" value="UniProtKB-SubCell"/>
</dbReference>
<evidence type="ECO:0000259" key="6">
    <source>
        <dbReference type="PROSITE" id="PS50262"/>
    </source>
</evidence>
<feature type="transmembrane region" description="Helical" evidence="5">
    <location>
        <begin position="305"/>
        <end position="336"/>
    </location>
</feature>
<evidence type="ECO:0000313" key="8">
    <source>
        <dbReference type="Proteomes" id="UP000245119"/>
    </source>
</evidence>
<comment type="caution">
    <text evidence="7">The sequence shown here is derived from an EMBL/GenBank/DDBJ whole genome shotgun (WGS) entry which is preliminary data.</text>
</comment>
<evidence type="ECO:0000313" key="7">
    <source>
        <dbReference type="EMBL" id="PVD21418.1"/>
    </source>
</evidence>
<feature type="domain" description="G-protein coupled receptors family 1 profile" evidence="6">
    <location>
        <begin position="56"/>
        <end position="423"/>
    </location>
</feature>
<feature type="transmembrane region" description="Helical" evidence="5">
    <location>
        <begin position="404"/>
        <end position="426"/>
    </location>
</feature>
<organism evidence="7 8">
    <name type="scientific">Pomacea canaliculata</name>
    <name type="common">Golden apple snail</name>
    <dbReference type="NCBI Taxonomy" id="400727"/>
    <lineage>
        <taxon>Eukaryota</taxon>
        <taxon>Metazoa</taxon>
        <taxon>Spiralia</taxon>
        <taxon>Lophotrochozoa</taxon>
        <taxon>Mollusca</taxon>
        <taxon>Gastropoda</taxon>
        <taxon>Caenogastropoda</taxon>
        <taxon>Architaenioglossa</taxon>
        <taxon>Ampullarioidea</taxon>
        <taxon>Ampullariidae</taxon>
        <taxon>Pomacea</taxon>
    </lineage>
</organism>
<accession>A0A2T7NJT4</accession>
<reference evidence="7 8" key="1">
    <citation type="submission" date="2018-04" db="EMBL/GenBank/DDBJ databases">
        <title>The genome of golden apple snail Pomacea canaliculata provides insight into stress tolerance and invasive adaptation.</title>
        <authorList>
            <person name="Liu C."/>
            <person name="Liu B."/>
            <person name="Ren Y."/>
            <person name="Zhang Y."/>
            <person name="Wang H."/>
            <person name="Li S."/>
            <person name="Jiang F."/>
            <person name="Yin L."/>
            <person name="Zhang G."/>
            <person name="Qian W."/>
            <person name="Fan W."/>
        </authorList>
    </citation>
    <scope>NUCLEOTIDE SEQUENCE [LARGE SCALE GENOMIC DNA]</scope>
    <source>
        <strain evidence="7">SZHN2017</strain>
        <tissue evidence="7">Muscle</tissue>
    </source>
</reference>
<feature type="transmembrane region" description="Helical" evidence="5">
    <location>
        <begin position="362"/>
        <end position="384"/>
    </location>
</feature>
<evidence type="ECO:0000256" key="4">
    <source>
        <dbReference type="ARBA" id="ARBA00023136"/>
    </source>
</evidence>
<evidence type="ECO:0000256" key="5">
    <source>
        <dbReference type="SAM" id="Phobius"/>
    </source>
</evidence>
<gene>
    <name evidence="7" type="ORF">C0Q70_19591</name>
</gene>
<dbReference type="PROSITE" id="PS50262">
    <property type="entry name" value="G_PROTEIN_RECEP_F1_2"/>
    <property type="match status" value="1"/>
</dbReference>
<dbReference type="OrthoDB" id="6149106at2759"/>
<dbReference type="Gene3D" id="1.20.1070.10">
    <property type="entry name" value="Rhodopsin 7-helix transmembrane proteins"/>
    <property type="match status" value="2"/>
</dbReference>
<evidence type="ECO:0000256" key="1">
    <source>
        <dbReference type="ARBA" id="ARBA00004370"/>
    </source>
</evidence>
<dbReference type="PANTHER" id="PTHR22751:SF166">
    <property type="entry name" value="G-PROTEIN COUPLED RECEPTORS FAMILY 1 PROFILE DOMAIN-CONTAINING PROTEIN"/>
    <property type="match status" value="1"/>
</dbReference>
<evidence type="ECO:0000256" key="3">
    <source>
        <dbReference type="ARBA" id="ARBA00022989"/>
    </source>
</evidence>
<feature type="transmembrane region" description="Helical" evidence="5">
    <location>
        <begin position="47"/>
        <end position="65"/>
    </location>
</feature>
<feature type="transmembrane region" description="Helical" evidence="5">
    <location>
        <begin position="160"/>
        <end position="179"/>
    </location>
</feature>
<sequence>MTPSNEWYTAATTKAVLTNGSVPEVSLGLFGPTGYQTIQDIVDRLRLGLHLTALPMNILNIFVYMQRNMRSSTSTYHLAMSLSQIAYILVNLVVPIGTMANLWTNTCYFCVVYNSIFSHFLAISTNRAMYGIICLVATERFLAIAFPLKSKLFRVCKTPVISVLVLYSLVVVSHVYLALRYEVYESNLGVGTNISISPVYCDVTSDPVNTSVDTVFGIARQKNGGTSQETPWSLSDGVTDASSFLPLSESPRYVSIDTKYLPQRSVSAPLSPCSTVRAETVTSRTGETVWSSRYTSTYLANPSVFAMWSVMAGVVWVYIAVLLGLLTDILLVAILLRHSRQRSAITTSDSDKRDRQVRQTTLTVLTSSLVFVVLSLLPVSNALANSLVPSYGYTSNLRYTFMSVHALGQLSFSISLCTDLLTFLVLSSSYRTTLVKMIARVFQHHKGKESQSKHSKGYLMESRSMGTEIQTLSGFTQATMSMSLSLSPTKD</sequence>